<keyword evidence="3" id="KW-0274">FAD</keyword>
<dbReference type="InterPro" id="IPR036188">
    <property type="entry name" value="FAD/NAD-bd_sf"/>
</dbReference>
<evidence type="ECO:0000256" key="2">
    <source>
        <dbReference type="ARBA" id="ARBA00022630"/>
    </source>
</evidence>
<reference evidence="7 8" key="1">
    <citation type="submission" date="2016-02" db="EMBL/GenBank/DDBJ databases">
        <title>Draft genome sequence of hydrocarbon degrading Staphylococcus saprophyticus Strain CNV2, isolated from crude-oil contaminated soil from Noonmati Oil Refinery, Guwahati, Assam, India.</title>
        <authorList>
            <person name="Mukherjee A."/>
            <person name="Chettri B."/>
            <person name="Langpoklakpam J."/>
            <person name="Singh A.K."/>
            <person name="Chattopadhyay D.J."/>
        </authorList>
    </citation>
    <scope>NUCLEOTIDE SEQUENCE [LARGE SCALE GENOMIC DNA]</scope>
    <source>
        <strain evidence="7 8">CNV2</strain>
    </source>
</reference>
<dbReference type="SUPFAM" id="SSF51905">
    <property type="entry name" value="FAD/NAD(P)-binding domain"/>
    <property type="match status" value="1"/>
</dbReference>
<organism evidence="7 8">
    <name type="scientific">Staphylococcus kloosii</name>
    <dbReference type="NCBI Taxonomy" id="29384"/>
    <lineage>
        <taxon>Bacteria</taxon>
        <taxon>Bacillati</taxon>
        <taxon>Bacillota</taxon>
        <taxon>Bacilli</taxon>
        <taxon>Bacillales</taxon>
        <taxon>Staphylococcaceae</taxon>
        <taxon>Staphylococcus</taxon>
    </lineage>
</organism>
<dbReference type="AlphaFoldDB" id="A0A151A7K4"/>
<gene>
    <name evidence="7" type="ORF">A0131_11010</name>
</gene>
<dbReference type="Proteomes" id="UP000075418">
    <property type="component" value="Unassembled WGS sequence"/>
</dbReference>
<keyword evidence="4" id="KW-0560">Oxidoreductase</keyword>
<evidence type="ECO:0000313" key="8">
    <source>
        <dbReference type="Proteomes" id="UP000075418"/>
    </source>
</evidence>
<dbReference type="PANTHER" id="PTHR43557:SF2">
    <property type="entry name" value="RIESKE DOMAIN-CONTAINING PROTEIN-RELATED"/>
    <property type="match status" value="1"/>
</dbReference>
<dbReference type="GO" id="GO:0005737">
    <property type="term" value="C:cytoplasm"/>
    <property type="evidence" value="ECO:0007669"/>
    <property type="project" value="TreeGrafter"/>
</dbReference>
<feature type="domain" description="4-fold beta flower" evidence="6">
    <location>
        <begin position="119"/>
        <end position="185"/>
    </location>
</feature>
<comment type="cofactor">
    <cofactor evidence="1">
        <name>FAD</name>
        <dbReference type="ChEBI" id="CHEBI:57692"/>
    </cofactor>
</comment>
<sequence>MTENIVILGGSIVSVFNTSELRKDGYEAKITIVASEKRFPYDEPPLSKEWMQDNKDEKLPLLKPETFFDDNNIQLILNTKITSIDTDKKQLFSEDDQTISYDKLVINFKKCFKRRLNMTFYDENGNAIAYTEDSVHLYLFTGKPVVYFVNKKVYGFNGAHLGWFEDGWIRDLKGKCVLFNSTATEKAQ</sequence>
<dbReference type="InterPro" id="IPR050446">
    <property type="entry name" value="FAD-oxidoreductase/Apoptosis"/>
</dbReference>
<dbReference type="Pfam" id="PF21784">
    <property type="entry name" value="Bflower"/>
    <property type="match status" value="1"/>
</dbReference>
<feature type="domain" description="FAD/NAD(P)-binding" evidence="5">
    <location>
        <begin position="4"/>
        <end position="106"/>
    </location>
</feature>
<evidence type="ECO:0000259" key="5">
    <source>
        <dbReference type="Pfam" id="PF07992"/>
    </source>
</evidence>
<name>A0A151A7K4_9STAP</name>
<evidence type="ECO:0000256" key="3">
    <source>
        <dbReference type="ARBA" id="ARBA00022827"/>
    </source>
</evidence>
<dbReference type="GO" id="GO:0016651">
    <property type="term" value="F:oxidoreductase activity, acting on NAD(P)H"/>
    <property type="evidence" value="ECO:0007669"/>
    <property type="project" value="TreeGrafter"/>
</dbReference>
<dbReference type="InterPro" id="IPR023753">
    <property type="entry name" value="FAD/NAD-binding_dom"/>
</dbReference>
<dbReference type="InterPro" id="IPR048911">
    <property type="entry name" value="Bflower"/>
</dbReference>
<evidence type="ECO:0000256" key="4">
    <source>
        <dbReference type="ARBA" id="ARBA00023002"/>
    </source>
</evidence>
<evidence type="ECO:0000256" key="1">
    <source>
        <dbReference type="ARBA" id="ARBA00001974"/>
    </source>
</evidence>
<dbReference type="EMBL" id="LUGM01000002">
    <property type="protein sequence ID" value="KYH15293.1"/>
    <property type="molecule type" value="Genomic_DNA"/>
</dbReference>
<accession>A0A151A7K4</accession>
<proteinExistence type="predicted"/>
<comment type="caution">
    <text evidence="7">The sequence shown here is derived from an EMBL/GenBank/DDBJ whole genome shotgun (WGS) entry which is preliminary data.</text>
</comment>
<dbReference type="PANTHER" id="PTHR43557">
    <property type="entry name" value="APOPTOSIS-INDUCING FACTOR 1"/>
    <property type="match status" value="1"/>
</dbReference>
<protein>
    <submittedName>
        <fullName evidence="7">Uncharacterized protein</fullName>
    </submittedName>
</protein>
<evidence type="ECO:0000313" key="7">
    <source>
        <dbReference type="EMBL" id="KYH15293.1"/>
    </source>
</evidence>
<dbReference type="Pfam" id="PF07992">
    <property type="entry name" value="Pyr_redox_2"/>
    <property type="match status" value="1"/>
</dbReference>
<evidence type="ECO:0000259" key="6">
    <source>
        <dbReference type="Pfam" id="PF21784"/>
    </source>
</evidence>
<dbReference type="Gene3D" id="3.50.50.60">
    <property type="entry name" value="FAD/NAD(P)-binding domain"/>
    <property type="match status" value="1"/>
</dbReference>
<keyword evidence="2" id="KW-0285">Flavoprotein</keyword>
<dbReference type="RefSeq" id="WP_061855435.1">
    <property type="nucleotide sequence ID" value="NZ_JAIEWX010000001.1"/>
</dbReference>